<evidence type="ECO:0000313" key="4">
    <source>
        <dbReference type="EMBL" id="MDF0590412.1"/>
    </source>
</evidence>
<dbReference type="PROSITE" id="PS50126">
    <property type="entry name" value="S1"/>
    <property type="match status" value="1"/>
</dbReference>
<dbReference type="SMART" id="SM00316">
    <property type="entry name" value="S1"/>
    <property type="match status" value="1"/>
</dbReference>
<reference evidence="4 5" key="1">
    <citation type="submission" date="2023-03" db="EMBL/GenBank/DDBJ databases">
        <title>WGS of Methanotrichaceae archaeon Mx.</title>
        <authorList>
            <person name="Sorokin D.Y."/>
            <person name="Merkel A.Y."/>
        </authorList>
    </citation>
    <scope>NUCLEOTIDE SEQUENCE [LARGE SCALE GENOMIC DNA]</scope>
    <source>
        <strain evidence="4 5">Mx</strain>
    </source>
</reference>
<evidence type="ECO:0000259" key="3">
    <source>
        <dbReference type="PROSITE" id="PS51188"/>
    </source>
</evidence>
<keyword evidence="1" id="KW-0863">Zinc-finger</keyword>
<dbReference type="InterPro" id="IPR036410">
    <property type="entry name" value="HSP_DnaJ_Cys-rich_dom_sf"/>
</dbReference>
<keyword evidence="5" id="KW-1185">Reference proteome</keyword>
<dbReference type="PANTHER" id="PTHR30255:SF2">
    <property type="entry name" value="SINGLE-STRANDED-DNA-SPECIFIC EXONUCLEASE RECJ"/>
    <property type="match status" value="1"/>
</dbReference>
<dbReference type="Gene3D" id="3.90.1640.30">
    <property type="match status" value="1"/>
</dbReference>
<dbReference type="Pfam" id="PF01368">
    <property type="entry name" value="DHH"/>
    <property type="match status" value="1"/>
</dbReference>
<dbReference type="InterPro" id="IPR012340">
    <property type="entry name" value="NA-bd_OB-fold"/>
</dbReference>
<comment type="caution">
    <text evidence="4">The sequence shown here is derived from an EMBL/GenBank/DDBJ whole genome shotgun (WGS) entry which is preliminary data.</text>
</comment>
<dbReference type="SUPFAM" id="SSF50249">
    <property type="entry name" value="Nucleic acid-binding proteins"/>
    <property type="match status" value="2"/>
</dbReference>
<dbReference type="InterPro" id="IPR038763">
    <property type="entry name" value="DHH_sf"/>
</dbReference>
<dbReference type="Proteomes" id="UP001220010">
    <property type="component" value="Unassembled WGS sequence"/>
</dbReference>
<dbReference type="SUPFAM" id="SSF57938">
    <property type="entry name" value="DnaJ/Hsp40 cysteine-rich domain"/>
    <property type="match status" value="1"/>
</dbReference>
<evidence type="ECO:0000259" key="2">
    <source>
        <dbReference type="PROSITE" id="PS50126"/>
    </source>
</evidence>
<dbReference type="Gene3D" id="2.10.230.10">
    <property type="entry name" value="Heat shock protein DnaJ, cysteine-rich domain"/>
    <property type="match status" value="1"/>
</dbReference>
<dbReference type="InterPro" id="IPR003029">
    <property type="entry name" value="S1_domain"/>
</dbReference>
<dbReference type="InterPro" id="IPR001667">
    <property type="entry name" value="DDH_dom"/>
</dbReference>
<keyword evidence="1" id="KW-0479">Metal-binding</keyword>
<dbReference type="InterPro" id="IPR004365">
    <property type="entry name" value="NA-bd_OB_tRNA"/>
</dbReference>
<name>A0ABT5X758_9EURY</name>
<dbReference type="CDD" id="cd04473">
    <property type="entry name" value="S1_RecJ_like"/>
    <property type="match status" value="1"/>
</dbReference>
<dbReference type="Pfam" id="PF00575">
    <property type="entry name" value="S1"/>
    <property type="match status" value="1"/>
</dbReference>
<dbReference type="Gene3D" id="2.40.50.140">
    <property type="entry name" value="Nucleic acid-binding proteins"/>
    <property type="match status" value="2"/>
</dbReference>
<dbReference type="PANTHER" id="PTHR30255">
    <property type="entry name" value="SINGLE-STRANDED-DNA-SPECIFIC EXONUCLEASE RECJ"/>
    <property type="match status" value="1"/>
</dbReference>
<dbReference type="CDD" id="cd10719">
    <property type="entry name" value="DnaJ_zf"/>
    <property type="match status" value="1"/>
</dbReference>
<organism evidence="4 5">
    <name type="scientific">Candidatus Methanocrinis natronophilus</name>
    <dbReference type="NCBI Taxonomy" id="3033396"/>
    <lineage>
        <taxon>Archaea</taxon>
        <taxon>Methanobacteriati</taxon>
        <taxon>Methanobacteriota</taxon>
        <taxon>Stenosarchaea group</taxon>
        <taxon>Methanomicrobia</taxon>
        <taxon>Methanotrichales</taxon>
        <taxon>Methanotrichaceae</taxon>
        <taxon>Methanocrinis</taxon>
    </lineage>
</organism>
<dbReference type="SUPFAM" id="SSF64182">
    <property type="entry name" value="DHH phosphoesterases"/>
    <property type="match status" value="1"/>
</dbReference>
<feature type="domain" description="S1 motif" evidence="2">
    <location>
        <begin position="118"/>
        <end position="178"/>
    </location>
</feature>
<protein>
    <submittedName>
        <fullName evidence="4">DHH family phosphoesterase</fullName>
    </submittedName>
</protein>
<sequence length="719" mass="78535">MNLCERCGGKGYRTVGDKGCPNCKGTGKIESVSLGEASATEINDLVSKGSTRCPVCKGEGKIPVTEDCGDCGGLGRDYLCAICCAKLNVKAEVCPSCSKKPIVRVLEKACDTGDLVIGDTYRGKVSGIANFGAFVDLNDHVRGLAHNKFLKRTPEVGEEIYVRVRNVAPNGNIELEPVEVGEHHTLEVKKELPATRIDELDKSVGKMVSIEGEVIQVKQTGGPTIFTIADDSGLVFCAAFERAGVRAWPEIDTEMMVRAIGDVSVRNGQIQIEIRSMKQLWGGEASSVKERIERSIDERANPAHLPLLVESEIISRLQPKMRQVAKEIRRAILKSKPIVVRHHADADGMSAAVAIETAILPLIREVGGTDAEYHNYRRAPSKAPFYELEDVTKDLTYALEDQSRHDQKMPLIVLLDNGSTEEDVPAMKQAQIYGLEMLVVDHHHPDEAVDEYLIAHVNPAHQGGDFGVTTGMIATEIARMINPTVEEKIKHFPAVSAVGDRSEAPEAARYIGLVEERFSIEDLRDIALALDYEAFWLRFNDGRGLINDILCLGRLDRHRKIVQLLCQQAKEAIEEQLRASLAHVKTQTLPNGAVMNVLDVENYAHKFTFPPPGKTSGEVHDRLCKKYDGKAVVTIGYGPDFAVLRSRGVRMNIPRMVRELREEIAAGGVNGGGHLVVGSIKFVGGMRKEVLAKLVEKIAASPVDAVPSAGSKAGEKVEA</sequence>
<dbReference type="PROSITE" id="PS51188">
    <property type="entry name" value="ZF_CR"/>
    <property type="match status" value="1"/>
</dbReference>
<proteinExistence type="predicted"/>
<evidence type="ECO:0000313" key="5">
    <source>
        <dbReference type="Proteomes" id="UP001220010"/>
    </source>
</evidence>
<dbReference type="Pfam" id="PF01336">
    <property type="entry name" value="tRNA_anti-codon"/>
    <property type="match status" value="1"/>
</dbReference>
<feature type="zinc finger region" description="CR-type" evidence="1">
    <location>
        <begin position="1"/>
        <end position="80"/>
    </location>
</feature>
<dbReference type="CDD" id="cd04487">
    <property type="entry name" value="RecJ_OBF2_like"/>
    <property type="match status" value="1"/>
</dbReference>
<gene>
    <name evidence="4" type="ORF">P0O15_04390</name>
</gene>
<dbReference type="RefSeq" id="WP_316966161.1">
    <property type="nucleotide sequence ID" value="NZ_JARFPK010000012.1"/>
</dbReference>
<accession>A0ABT5X758</accession>
<dbReference type="InterPro" id="IPR001305">
    <property type="entry name" value="HSP_DnaJ_Cys-rich_dom"/>
</dbReference>
<feature type="domain" description="CR-type" evidence="3">
    <location>
        <begin position="1"/>
        <end position="80"/>
    </location>
</feature>
<keyword evidence="1" id="KW-0862">Zinc</keyword>
<evidence type="ECO:0000256" key="1">
    <source>
        <dbReference type="PROSITE-ProRule" id="PRU00546"/>
    </source>
</evidence>
<dbReference type="EMBL" id="JARFPK010000012">
    <property type="protein sequence ID" value="MDF0590412.1"/>
    <property type="molecule type" value="Genomic_DNA"/>
</dbReference>
<dbReference type="InterPro" id="IPR051673">
    <property type="entry name" value="SSDNA_exonuclease_RecJ"/>
</dbReference>